<dbReference type="PANTHER" id="PTHR23359">
    <property type="entry name" value="NUCLEOTIDE KINASE"/>
    <property type="match status" value="1"/>
</dbReference>
<keyword evidence="9" id="KW-1185">Reference proteome</keyword>
<feature type="domain" description="Adenylate kinase active site lid" evidence="7">
    <location>
        <begin position="159"/>
        <end position="194"/>
    </location>
</feature>
<dbReference type="SUPFAM" id="SSF57774">
    <property type="entry name" value="Microbial and mitochondrial ADK, insert 'zinc finger' domain"/>
    <property type="match status" value="1"/>
</dbReference>
<dbReference type="EMBL" id="KV407454">
    <property type="protein sequence ID" value="KZF25915.1"/>
    <property type="molecule type" value="Genomic_DNA"/>
</dbReference>
<feature type="region of interest" description="LID" evidence="5">
    <location>
        <begin position="158"/>
        <end position="195"/>
    </location>
</feature>
<feature type="binding site" evidence="5">
    <location>
        <position position="203"/>
    </location>
    <ligand>
        <name>AMP</name>
        <dbReference type="ChEBI" id="CHEBI:456215"/>
    </ligand>
</feature>
<dbReference type="GO" id="GO:0005524">
    <property type="term" value="F:ATP binding"/>
    <property type="evidence" value="ECO:0007669"/>
    <property type="project" value="InterPro"/>
</dbReference>
<feature type="region of interest" description="NMPbind" evidence="5">
    <location>
        <begin position="37"/>
        <end position="66"/>
    </location>
</feature>
<dbReference type="STRING" id="1328760.A0A165J919"/>
<keyword evidence="5" id="KW-0342">GTP-binding</keyword>
<dbReference type="HAMAP" id="MF_03169">
    <property type="entry name" value="Adenylate_kinase_AK3"/>
    <property type="match status" value="1"/>
</dbReference>
<feature type="compositionally biased region" description="Basic and acidic residues" evidence="6">
    <location>
        <begin position="92"/>
        <end position="105"/>
    </location>
</feature>
<dbReference type="InParanoid" id="A0A165J919"/>
<dbReference type="HAMAP" id="MF_00235">
    <property type="entry name" value="Adenylate_kinase_Adk"/>
    <property type="match status" value="1"/>
</dbReference>
<dbReference type="GeneID" id="28896545"/>
<feature type="region of interest" description="Disordered" evidence="6">
    <location>
        <begin position="90"/>
        <end position="116"/>
    </location>
</feature>
<evidence type="ECO:0000313" key="8">
    <source>
        <dbReference type="EMBL" id="KZF25915.1"/>
    </source>
</evidence>
<dbReference type="FunCoup" id="A0A165J919">
    <property type="interactions" value="339"/>
</dbReference>
<sequence length="251" mass="27830">MGLQRSARIILIGAPGVGKGTQTERLLKRFPQISALSSGDLLRDNVKRRTPLGLKVEENLKAGALVPDSLMLNLIASELSSRNWLPTVASKAADHPSRPGVRDYHASATAPTEPPPSFILDGFPRTSSQASQLDELVPINLVVNIYTPPSVIINRITDRWVHAPSGRVYNTSFRAPKVPGKDDITGEPLTRRADDDPDTWQTRLKNFEETSRPLLDYYQRRGLLWTVEGQSSDEISPKLFAELLKRFGTPQ</sequence>
<dbReference type="GO" id="GO:0046899">
    <property type="term" value="F:nucleoside triphosphate adenylate kinase activity"/>
    <property type="evidence" value="ECO:0007669"/>
    <property type="project" value="UniProtKB-UniRule"/>
</dbReference>
<evidence type="ECO:0000256" key="3">
    <source>
        <dbReference type="ARBA" id="ARBA00022777"/>
    </source>
</evidence>
<feature type="binding site" evidence="5">
    <location>
        <position position="192"/>
    </location>
    <ligand>
        <name>AMP</name>
        <dbReference type="ChEBI" id="CHEBI:456215"/>
    </ligand>
</feature>
<dbReference type="GO" id="GO:0005525">
    <property type="term" value="F:GTP binding"/>
    <property type="evidence" value="ECO:0007669"/>
    <property type="project" value="UniProtKB-KW"/>
</dbReference>
<feature type="binding site" evidence="5">
    <location>
        <begin position="122"/>
        <end position="125"/>
    </location>
    <ligand>
        <name>AMP</name>
        <dbReference type="ChEBI" id="CHEBI:456215"/>
    </ligand>
</feature>
<feature type="binding site" evidence="5">
    <location>
        <position position="159"/>
    </location>
    <ligand>
        <name>GTP</name>
        <dbReference type="ChEBI" id="CHEBI:37565"/>
    </ligand>
</feature>
<dbReference type="InterPro" id="IPR036193">
    <property type="entry name" value="ADK_active_lid_dom_sf"/>
</dbReference>
<protein>
    <recommendedName>
        <fullName evidence="5">GTP:AMP phosphotransferase, mitochondrial</fullName>
        <ecNumber evidence="5">2.7.4.10</ecNumber>
    </recommendedName>
    <alternativeName>
        <fullName evidence="5">Adenylate kinase 3</fullName>
        <shortName evidence="5">AK 3</shortName>
    </alternativeName>
</protein>
<comment type="similarity">
    <text evidence="5">Belongs to the adenylate kinase family. AK3 subfamily.</text>
</comment>
<evidence type="ECO:0000259" key="7">
    <source>
        <dbReference type="Pfam" id="PF05191"/>
    </source>
</evidence>
<dbReference type="GO" id="GO:0046041">
    <property type="term" value="P:ITP metabolic process"/>
    <property type="evidence" value="ECO:0007669"/>
    <property type="project" value="UniProtKB-UniRule"/>
</dbReference>
<dbReference type="PROSITE" id="PS00113">
    <property type="entry name" value="ADENYLATE_KINASE"/>
    <property type="match status" value="1"/>
</dbReference>
<accession>A0A165J919</accession>
<dbReference type="InterPro" id="IPR007862">
    <property type="entry name" value="Adenylate_kinase_lid-dom"/>
</dbReference>
<comment type="subcellular location">
    <subcellularLocation>
        <location evidence="5">Mitochondrion matrix</location>
    </subcellularLocation>
</comment>
<evidence type="ECO:0000256" key="1">
    <source>
        <dbReference type="ARBA" id="ARBA00022679"/>
    </source>
</evidence>
<feature type="binding site" evidence="5">
    <location>
        <position position="38"/>
    </location>
    <ligand>
        <name>AMP</name>
        <dbReference type="ChEBI" id="CHEBI:456215"/>
    </ligand>
</feature>
<dbReference type="GO" id="GO:0005759">
    <property type="term" value="C:mitochondrial matrix"/>
    <property type="evidence" value="ECO:0007669"/>
    <property type="project" value="UniProtKB-SubCell"/>
</dbReference>
<dbReference type="InterPro" id="IPR028586">
    <property type="entry name" value="AK3/Ak4_mitochondrial"/>
</dbReference>
<reference evidence="8 9" key="1">
    <citation type="journal article" date="2016" name="Fungal Biol.">
        <title>The genome of Xylona heveae provides a window into fungal endophytism.</title>
        <authorList>
            <person name="Gazis R."/>
            <person name="Kuo A."/>
            <person name="Riley R."/>
            <person name="LaButti K."/>
            <person name="Lipzen A."/>
            <person name="Lin J."/>
            <person name="Amirebrahimi M."/>
            <person name="Hesse C.N."/>
            <person name="Spatafora J.W."/>
            <person name="Henrissat B."/>
            <person name="Hainaut M."/>
            <person name="Grigoriev I.V."/>
            <person name="Hibbett D.S."/>
        </authorList>
    </citation>
    <scope>NUCLEOTIDE SEQUENCE [LARGE SCALE GENOMIC DNA]</scope>
    <source>
        <strain evidence="8 9">TC161</strain>
    </source>
</reference>
<keyword evidence="4 5" id="KW-0496">Mitochondrion</keyword>
<dbReference type="GO" id="GO:0046033">
    <property type="term" value="P:AMP metabolic process"/>
    <property type="evidence" value="ECO:0007669"/>
    <property type="project" value="UniProtKB-UniRule"/>
</dbReference>
<comment type="function">
    <text evidence="5">Involved in maintaining the homeostasis of cellular nucleotides by catalyzing the interconversion of nucleoside phosphates. Has GTP:AMP phosphotransferase and ITP:AMP phosphotransferase activities.</text>
</comment>
<comment type="subunit">
    <text evidence="5">Monomer.</text>
</comment>
<feature type="binding site" evidence="5">
    <location>
        <begin position="16"/>
        <end position="21"/>
    </location>
    <ligand>
        <name>GTP</name>
        <dbReference type="ChEBI" id="CHEBI:37565"/>
    </ligand>
</feature>
<feature type="binding site" evidence="5">
    <location>
        <begin position="168"/>
        <end position="169"/>
    </location>
    <ligand>
        <name>GTP</name>
        <dbReference type="ChEBI" id="CHEBI:37565"/>
    </ligand>
</feature>
<dbReference type="Gene3D" id="3.40.50.300">
    <property type="entry name" value="P-loop containing nucleotide triphosphate hydrolases"/>
    <property type="match status" value="1"/>
</dbReference>
<comment type="catalytic activity">
    <reaction evidence="5">
        <text>a ribonucleoside 5'-triphosphate + AMP = a ribonucleoside 5'-diphosphate + ADP</text>
        <dbReference type="Rhea" id="RHEA:13749"/>
        <dbReference type="ChEBI" id="CHEBI:57930"/>
        <dbReference type="ChEBI" id="CHEBI:61557"/>
        <dbReference type="ChEBI" id="CHEBI:456215"/>
        <dbReference type="ChEBI" id="CHEBI:456216"/>
        <dbReference type="EC" id="2.7.4.10"/>
    </reaction>
</comment>
<dbReference type="PRINTS" id="PR00094">
    <property type="entry name" value="ADENYLTKNASE"/>
</dbReference>
<keyword evidence="3 5" id="KW-0418">Kinase</keyword>
<feature type="binding site" evidence="5">
    <location>
        <begin position="64"/>
        <end position="66"/>
    </location>
    <ligand>
        <name>AMP</name>
        <dbReference type="ChEBI" id="CHEBI:456215"/>
    </ligand>
</feature>
<dbReference type="RefSeq" id="XP_018191470.1">
    <property type="nucleotide sequence ID" value="XM_018331408.1"/>
</dbReference>
<evidence type="ECO:0000256" key="2">
    <source>
        <dbReference type="ARBA" id="ARBA00022741"/>
    </source>
</evidence>
<dbReference type="InterPro" id="IPR000850">
    <property type="entry name" value="Adenylat/UMP-CMP_kin"/>
</dbReference>
<dbReference type="Pfam" id="PF05191">
    <property type="entry name" value="ADK_lid"/>
    <property type="match status" value="1"/>
</dbReference>
<dbReference type="CDD" id="cd01428">
    <property type="entry name" value="ADK"/>
    <property type="match status" value="1"/>
</dbReference>
<feature type="binding site" evidence="5">
    <location>
        <position position="129"/>
    </location>
    <ligand>
        <name>AMP</name>
        <dbReference type="ChEBI" id="CHEBI:456215"/>
    </ligand>
</feature>
<dbReference type="GO" id="GO:0004017">
    <property type="term" value="F:AMP kinase activity"/>
    <property type="evidence" value="ECO:0007669"/>
    <property type="project" value="InterPro"/>
</dbReference>
<keyword evidence="1 5" id="KW-0808">Transferase</keyword>
<comment type="domain">
    <text evidence="5">Consists of three domains, a large central CORE domain and two small peripheral domains, NMPbind and LID, which undergo movements during catalysis. The LID domain closes over the site of phosphoryl transfer upon GTP binding. Assembling and dissambling the active center during each catalytic cycle provides an effective means to prevent GTP hydrolysis.</text>
</comment>
<keyword evidence="2 5" id="KW-0547">Nucleotide-binding</keyword>
<dbReference type="GO" id="GO:0006172">
    <property type="term" value="P:ADP biosynthetic process"/>
    <property type="evidence" value="ECO:0007669"/>
    <property type="project" value="UniProtKB-UniRule"/>
</dbReference>
<name>A0A165J919_XYLHT</name>
<dbReference type="Proteomes" id="UP000076632">
    <property type="component" value="Unassembled WGS sequence"/>
</dbReference>
<evidence type="ECO:0000313" key="9">
    <source>
        <dbReference type="Proteomes" id="UP000076632"/>
    </source>
</evidence>
<evidence type="ECO:0000256" key="5">
    <source>
        <dbReference type="HAMAP-Rule" id="MF_03169"/>
    </source>
</evidence>
<dbReference type="GO" id="GO:0046039">
    <property type="term" value="P:GTP metabolic process"/>
    <property type="evidence" value="ECO:0007669"/>
    <property type="project" value="UniProtKB-UniRule"/>
</dbReference>
<proteinExistence type="inferred from homology"/>
<dbReference type="InterPro" id="IPR033690">
    <property type="entry name" value="Adenylat_kinase_CS"/>
</dbReference>
<dbReference type="EC" id="2.7.4.10" evidence="5"/>
<feature type="binding site" evidence="5">
    <location>
        <position position="232"/>
    </location>
    <ligand>
        <name>GTP</name>
        <dbReference type="ChEBI" id="CHEBI:37565"/>
    </ligand>
</feature>
<gene>
    <name evidence="5" type="primary">ADK2</name>
    <name evidence="8" type="ORF">L228DRAFT_242301</name>
</gene>
<dbReference type="Pfam" id="PF00406">
    <property type="entry name" value="ADK"/>
    <property type="match status" value="2"/>
</dbReference>
<dbReference type="SUPFAM" id="SSF52540">
    <property type="entry name" value="P-loop containing nucleoside triphosphate hydrolases"/>
    <property type="match status" value="1"/>
</dbReference>
<evidence type="ECO:0000256" key="6">
    <source>
        <dbReference type="SAM" id="MobiDB-lite"/>
    </source>
</evidence>
<organism evidence="8 9">
    <name type="scientific">Xylona heveae (strain CBS 132557 / TC161)</name>
    <dbReference type="NCBI Taxonomy" id="1328760"/>
    <lineage>
        <taxon>Eukaryota</taxon>
        <taxon>Fungi</taxon>
        <taxon>Dikarya</taxon>
        <taxon>Ascomycota</taxon>
        <taxon>Pezizomycotina</taxon>
        <taxon>Xylonomycetes</taxon>
        <taxon>Xylonales</taxon>
        <taxon>Xylonaceae</taxon>
        <taxon>Xylona</taxon>
    </lineage>
</organism>
<feature type="binding site" evidence="5">
    <location>
        <position position="43"/>
    </location>
    <ligand>
        <name>AMP</name>
        <dbReference type="ChEBI" id="CHEBI:456215"/>
    </ligand>
</feature>
<evidence type="ECO:0000256" key="4">
    <source>
        <dbReference type="ARBA" id="ARBA00023128"/>
    </source>
</evidence>
<dbReference type="OMA" id="TIAHFST"/>
<dbReference type="AlphaFoldDB" id="A0A165J919"/>
<dbReference type="OrthoDB" id="439792at2759"/>
<dbReference type="InterPro" id="IPR027417">
    <property type="entry name" value="P-loop_NTPase"/>
</dbReference>